<reference evidence="1 2" key="1">
    <citation type="submission" date="2018-11" db="EMBL/GenBank/DDBJ databases">
        <title>Genome sequence of Saitozyma podzolica DSM 27192.</title>
        <authorList>
            <person name="Aliyu H."/>
            <person name="Gorte O."/>
            <person name="Ochsenreither K."/>
        </authorList>
    </citation>
    <scope>NUCLEOTIDE SEQUENCE [LARGE SCALE GENOMIC DNA]</scope>
    <source>
        <strain evidence="1 2">DSM 27192</strain>
    </source>
</reference>
<dbReference type="EMBL" id="RSCD01000025">
    <property type="protein sequence ID" value="RSH83050.1"/>
    <property type="molecule type" value="Genomic_DNA"/>
</dbReference>
<protein>
    <submittedName>
        <fullName evidence="1">Uncharacterized protein</fullName>
    </submittedName>
</protein>
<dbReference type="OrthoDB" id="2562041at2759"/>
<organism evidence="1 2">
    <name type="scientific">Saitozyma podzolica</name>
    <dbReference type="NCBI Taxonomy" id="1890683"/>
    <lineage>
        <taxon>Eukaryota</taxon>
        <taxon>Fungi</taxon>
        <taxon>Dikarya</taxon>
        <taxon>Basidiomycota</taxon>
        <taxon>Agaricomycotina</taxon>
        <taxon>Tremellomycetes</taxon>
        <taxon>Tremellales</taxon>
        <taxon>Trimorphomycetaceae</taxon>
        <taxon>Saitozyma</taxon>
    </lineage>
</organism>
<evidence type="ECO:0000313" key="2">
    <source>
        <dbReference type="Proteomes" id="UP000279259"/>
    </source>
</evidence>
<evidence type="ECO:0000313" key="1">
    <source>
        <dbReference type="EMBL" id="RSH83050.1"/>
    </source>
</evidence>
<gene>
    <name evidence="1" type="ORF">EHS25_005760</name>
</gene>
<name>A0A427XW21_9TREE</name>
<comment type="caution">
    <text evidence="1">The sequence shown here is derived from an EMBL/GenBank/DDBJ whole genome shotgun (WGS) entry which is preliminary data.</text>
</comment>
<proteinExistence type="predicted"/>
<dbReference type="AlphaFoldDB" id="A0A427XW21"/>
<keyword evidence="2" id="KW-1185">Reference proteome</keyword>
<dbReference type="Proteomes" id="UP000279259">
    <property type="component" value="Unassembled WGS sequence"/>
</dbReference>
<accession>A0A427XW21</accession>
<sequence length="167" mass="17168">MAAVRAMMSVVKEEAAVITTEVAASARVGVAEAVAGPSRAAAEVVNPLAVRQTVEASVKEAAQAPSILAEHLSLAPKPTSVPTSISSTTLTTTTLEASIRPPALPESRSLISQTLEQEMGMSVREAISNAGQTGVEEQLDKAAEVAQTIKEGHVGVVQEMLAEVKAA</sequence>